<protein>
    <submittedName>
        <fullName evidence="2">Aminotransferase</fullName>
    </submittedName>
</protein>
<dbReference type="InterPro" id="IPR004839">
    <property type="entry name" value="Aminotransferase_I/II_large"/>
</dbReference>
<proteinExistence type="predicted"/>
<dbReference type="AlphaFoldDB" id="A0A2U2IZU7"/>
<evidence type="ECO:0000313" key="2">
    <source>
        <dbReference type="EMBL" id="PWG01599.1"/>
    </source>
</evidence>
<dbReference type="Gene3D" id="3.90.1150.10">
    <property type="entry name" value="Aspartate Aminotransferase, domain 1"/>
    <property type="match status" value="1"/>
</dbReference>
<dbReference type="InterPro" id="IPR015422">
    <property type="entry name" value="PyrdxlP-dep_Trfase_small"/>
</dbReference>
<sequence>MREDRRLMRSEYMHWAKNQPPAGFPLSSSEVPSCRLDRLSLSIADLELDGKSYHRYPPLRQAIGDQYGVPIERIVTADGTSMANFLALSALVAPGDEVLVEHPVYEPLLATARFLGAQITRFVRSPENGFRLDPDAVERSLTPDTRLIILANLHNPSSAYADADTLRRVGKLAARVGAPVLIDEVYLDAATDPAARSAHHLGDQFVCTSSLTKVYGLSGLRCGWIFAAPPLAEAMWRLNELFGVAQAHAAERLSCIAFEHLDELTGGNAALLERNRGLYNAFLAGRDDLDGTPMTEGITAFPRWRGGDVEPLRALLRSDYDTAIVPGRWFEMPDRFRLGVGSPTPLLEEGLARLGAALDRLR</sequence>
<organism evidence="2 3">
    <name type="scientific">Allosphingosinicella humi</name>
    <dbReference type="NCBI Taxonomy" id="2068657"/>
    <lineage>
        <taxon>Bacteria</taxon>
        <taxon>Pseudomonadati</taxon>
        <taxon>Pseudomonadota</taxon>
        <taxon>Alphaproteobacteria</taxon>
        <taxon>Sphingomonadales</taxon>
        <taxon>Sphingomonadaceae</taxon>
        <taxon>Allosphingosinicella</taxon>
    </lineage>
</organism>
<dbReference type="Proteomes" id="UP000245916">
    <property type="component" value="Unassembled WGS sequence"/>
</dbReference>
<dbReference type="SUPFAM" id="SSF53383">
    <property type="entry name" value="PLP-dependent transferases"/>
    <property type="match status" value="1"/>
</dbReference>
<reference evidence="2 3" key="1">
    <citation type="submission" date="2018-05" db="EMBL/GenBank/DDBJ databases">
        <title>Genome of Sphingosinicella humi QZX222.</title>
        <authorList>
            <person name="Qiao Z."/>
            <person name="Wang G."/>
        </authorList>
    </citation>
    <scope>NUCLEOTIDE SEQUENCE [LARGE SCALE GENOMIC DNA]</scope>
    <source>
        <strain evidence="2 3">QZX222</strain>
    </source>
</reference>
<feature type="domain" description="Aminotransferase class I/classII large" evidence="1">
    <location>
        <begin position="53"/>
        <end position="354"/>
    </location>
</feature>
<comment type="caution">
    <text evidence="2">The sequence shown here is derived from an EMBL/GenBank/DDBJ whole genome shotgun (WGS) entry which is preliminary data.</text>
</comment>
<evidence type="ECO:0000259" key="1">
    <source>
        <dbReference type="Pfam" id="PF00155"/>
    </source>
</evidence>
<dbReference type="InterPro" id="IPR015421">
    <property type="entry name" value="PyrdxlP-dep_Trfase_major"/>
</dbReference>
<keyword evidence="2" id="KW-0032">Aminotransferase</keyword>
<dbReference type="RefSeq" id="WP_109269740.1">
    <property type="nucleotide sequence ID" value="NZ_QFFF01000001.1"/>
</dbReference>
<dbReference type="Pfam" id="PF00155">
    <property type="entry name" value="Aminotran_1_2"/>
    <property type="match status" value="1"/>
</dbReference>
<dbReference type="GO" id="GO:0008483">
    <property type="term" value="F:transaminase activity"/>
    <property type="evidence" value="ECO:0007669"/>
    <property type="project" value="UniProtKB-KW"/>
</dbReference>
<gene>
    <name evidence="2" type="ORF">DF286_00955</name>
</gene>
<dbReference type="Gene3D" id="3.40.640.10">
    <property type="entry name" value="Type I PLP-dependent aspartate aminotransferase-like (Major domain)"/>
    <property type="match status" value="1"/>
</dbReference>
<dbReference type="CDD" id="cd00609">
    <property type="entry name" value="AAT_like"/>
    <property type="match status" value="1"/>
</dbReference>
<keyword evidence="2" id="KW-0808">Transferase</keyword>
<dbReference type="PANTHER" id="PTHR43510">
    <property type="entry name" value="AMINOTRANSFERASE FUNCTION, HYPOTHETICAL (EUROFUNG)"/>
    <property type="match status" value="1"/>
</dbReference>
<dbReference type="PANTHER" id="PTHR43510:SF1">
    <property type="entry name" value="AMINOTRANSFERASE FUNCTION, HYPOTHETICAL (EUROFUNG)"/>
    <property type="match status" value="1"/>
</dbReference>
<evidence type="ECO:0000313" key="3">
    <source>
        <dbReference type="Proteomes" id="UP000245916"/>
    </source>
</evidence>
<accession>A0A2U2IZU7</accession>
<name>A0A2U2IZU7_9SPHN</name>
<dbReference type="GO" id="GO:0030170">
    <property type="term" value="F:pyridoxal phosphate binding"/>
    <property type="evidence" value="ECO:0007669"/>
    <property type="project" value="InterPro"/>
</dbReference>
<dbReference type="OrthoDB" id="9803354at2"/>
<dbReference type="InterPro" id="IPR015424">
    <property type="entry name" value="PyrdxlP-dep_Trfase"/>
</dbReference>
<keyword evidence="3" id="KW-1185">Reference proteome</keyword>
<dbReference type="EMBL" id="QFFF01000001">
    <property type="protein sequence ID" value="PWG01599.1"/>
    <property type="molecule type" value="Genomic_DNA"/>
</dbReference>